<dbReference type="Pfam" id="PF00440">
    <property type="entry name" value="TetR_N"/>
    <property type="match status" value="1"/>
</dbReference>
<evidence type="ECO:0000313" key="1">
    <source>
        <dbReference type="EMBL" id="MFC1411515.1"/>
    </source>
</evidence>
<dbReference type="PANTHER" id="PTHR30055">
    <property type="entry name" value="HTH-TYPE TRANSCRIPTIONAL REGULATOR RUTR"/>
    <property type="match status" value="1"/>
</dbReference>
<protein>
    <submittedName>
        <fullName evidence="1">TetR/AcrR family transcriptional regulator</fullName>
    </submittedName>
</protein>
<comment type="caution">
    <text evidence="1">The sequence shown here is derived from an EMBL/GenBank/DDBJ whole genome shotgun (WGS) entry which is preliminary data.</text>
</comment>
<reference evidence="1 2" key="1">
    <citation type="submission" date="2024-09" db="EMBL/GenBank/DDBJ databases">
        <authorList>
            <person name="Lee S.D."/>
        </authorList>
    </citation>
    <scope>NUCLEOTIDE SEQUENCE [LARGE SCALE GENOMIC DNA]</scope>
    <source>
        <strain evidence="1 2">N1-1</strain>
    </source>
</reference>
<dbReference type="PANTHER" id="PTHR30055:SF234">
    <property type="entry name" value="HTH-TYPE TRANSCRIPTIONAL REGULATOR BETI"/>
    <property type="match status" value="1"/>
</dbReference>
<dbReference type="Proteomes" id="UP001592582">
    <property type="component" value="Unassembled WGS sequence"/>
</dbReference>
<dbReference type="PRINTS" id="PR00455">
    <property type="entry name" value="HTHTETR"/>
</dbReference>
<dbReference type="InterPro" id="IPR050109">
    <property type="entry name" value="HTH-type_TetR-like_transc_reg"/>
</dbReference>
<organism evidence="1 2">
    <name type="scientific">Streptacidiphilus alkalitolerans</name>
    <dbReference type="NCBI Taxonomy" id="3342712"/>
    <lineage>
        <taxon>Bacteria</taxon>
        <taxon>Bacillati</taxon>
        <taxon>Actinomycetota</taxon>
        <taxon>Actinomycetes</taxon>
        <taxon>Kitasatosporales</taxon>
        <taxon>Streptomycetaceae</taxon>
        <taxon>Streptacidiphilus</taxon>
    </lineage>
</organism>
<sequence>METTTGRRERKKAATRQALSDAAWRLFSERGFDQVTIAQVAEEADTSIATVFKHFPDGKAALIFGEEHERRTAFQSALDQRAAGTGVLIAARDFLGTRGASKPDPTPEFRRRLDLIMGTPVLREYARRMWICCEDLLAEALAAEAGTDAAGTDAAGVGVRALARFALEAPSLAGLEPHPRQALDAIFQLLETGWARTAAQR</sequence>
<accession>A0ABV6VCT6</accession>
<evidence type="ECO:0000313" key="2">
    <source>
        <dbReference type="Proteomes" id="UP001592582"/>
    </source>
</evidence>
<dbReference type="EMBL" id="JBHEZX010000008">
    <property type="protein sequence ID" value="MFC1411515.1"/>
    <property type="molecule type" value="Genomic_DNA"/>
</dbReference>
<keyword evidence="2" id="KW-1185">Reference proteome</keyword>
<dbReference type="SUPFAM" id="SSF46689">
    <property type="entry name" value="Homeodomain-like"/>
    <property type="match status" value="1"/>
</dbReference>
<name>A0ABV6VCT6_9ACTN</name>
<dbReference type="InterPro" id="IPR009057">
    <property type="entry name" value="Homeodomain-like_sf"/>
</dbReference>
<dbReference type="Gene3D" id="1.10.357.10">
    <property type="entry name" value="Tetracycline Repressor, domain 2"/>
    <property type="match status" value="1"/>
</dbReference>
<dbReference type="Gene3D" id="1.10.10.60">
    <property type="entry name" value="Homeodomain-like"/>
    <property type="match status" value="1"/>
</dbReference>
<proteinExistence type="predicted"/>
<dbReference type="PROSITE" id="PS50977">
    <property type="entry name" value="HTH_TETR_2"/>
    <property type="match status" value="1"/>
</dbReference>
<gene>
    <name evidence="1" type="ORF">ACEZDG_19810</name>
</gene>
<dbReference type="InterPro" id="IPR001647">
    <property type="entry name" value="HTH_TetR"/>
</dbReference>